<name>A0ABS1EBZ9_9BURK</name>
<dbReference type="RefSeq" id="WP_200234327.1">
    <property type="nucleotide sequence ID" value="NZ_JAENGP010000003.1"/>
</dbReference>
<dbReference type="InterPro" id="IPR036188">
    <property type="entry name" value="FAD/NAD-bd_sf"/>
</dbReference>
<organism evidence="1 2">
    <name type="scientific">Advenella mandrilli</name>
    <dbReference type="NCBI Taxonomy" id="2800330"/>
    <lineage>
        <taxon>Bacteria</taxon>
        <taxon>Pseudomonadati</taxon>
        <taxon>Pseudomonadota</taxon>
        <taxon>Betaproteobacteria</taxon>
        <taxon>Burkholderiales</taxon>
        <taxon>Alcaligenaceae</taxon>
    </lineage>
</organism>
<evidence type="ECO:0000313" key="2">
    <source>
        <dbReference type="Proteomes" id="UP000635316"/>
    </source>
</evidence>
<comment type="caution">
    <text evidence="1">The sequence shown here is derived from an EMBL/GenBank/DDBJ whole genome shotgun (WGS) entry which is preliminary data.</text>
</comment>
<accession>A0ABS1EBZ9</accession>
<gene>
    <name evidence="1" type="ORF">JHL22_04135</name>
</gene>
<dbReference type="SUPFAM" id="SSF51905">
    <property type="entry name" value="FAD/NAD(P)-binding domain"/>
    <property type="match status" value="1"/>
</dbReference>
<keyword evidence="2" id="KW-1185">Reference proteome</keyword>
<evidence type="ECO:0008006" key="3">
    <source>
        <dbReference type="Google" id="ProtNLM"/>
    </source>
</evidence>
<dbReference type="Proteomes" id="UP000635316">
    <property type="component" value="Unassembled WGS sequence"/>
</dbReference>
<reference evidence="1 2" key="1">
    <citation type="submission" date="2020-12" db="EMBL/GenBank/DDBJ databases">
        <authorList>
            <person name="Lu T."/>
            <person name="Wang Q."/>
            <person name="Han X."/>
        </authorList>
    </citation>
    <scope>NUCLEOTIDE SEQUENCE [LARGE SCALE GENOMIC DNA]</scope>
    <source>
        <strain evidence="1 2">WQ 585</strain>
    </source>
</reference>
<sequence>MKTQDHKVVIVGGGAGGLELAAKLGRNVWPGDTSGRHSSDYLDLVQGSWQIQNQFWHECQQ</sequence>
<proteinExistence type="predicted"/>
<dbReference type="EMBL" id="JAENGP010000003">
    <property type="protein sequence ID" value="MBK1780398.1"/>
    <property type="molecule type" value="Genomic_DNA"/>
</dbReference>
<protein>
    <recommendedName>
        <fullName evidence="3">FAD/NAD(P)-binding domain-containing protein</fullName>
    </recommendedName>
</protein>
<evidence type="ECO:0000313" key="1">
    <source>
        <dbReference type="EMBL" id="MBK1780398.1"/>
    </source>
</evidence>